<reference evidence="1" key="1">
    <citation type="journal article" date="2015" name="Microbiology (Mosc.)">
        <title>Genomics of the Weissella cibaria species with an examination of its metabolic traits.</title>
        <authorList>
            <person name="Lynch K.M."/>
            <person name="Lucid A."/>
            <person name="Arendt E.K."/>
            <person name="Sleator R.D."/>
            <person name="Lucey B."/>
            <person name="Coffey A."/>
        </authorList>
    </citation>
    <scope>NUCLEOTIDE SEQUENCE [LARGE SCALE GENOMIC DNA]</scope>
    <source>
        <strain evidence="1">AB3b</strain>
    </source>
</reference>
<comment type="caution">
    <text evidence="1">The sequence shown here is derived from an EMBL/GenBank/DDBJ whole genome shotgun (WGS) entry which is preliminary data.</text>
</comment>
<name>A0A0D1LHJ7_9LACO</name>
<proteinExistence type="predicted"/>
<evidence type="ECO:0000313" key="1">
    <source>
        <dbReference type="EMBL" id="KIU19930.1"/>
    </source>
</evidence>
<protein>
    <submittedName>
        <fullName evidence="1">Uncharacterized protein</fullName>
    </submittedName>
</protein>
<dbReference type="AlphaFoldDB" id="A0A0D1LHJ7"/>
<evidence type="ECO:0000313" key="2">
    <source>
        <dbReference type="Proteomes" id="UP000032289"/>
    </source>
</evidence>
<organism evidence="1 2">
    <name type="scientific">Weissella cibaria</name>
    <dbReference type="NCBI Taxonomy" id="137591"/>
    <lineage>
        <taxon>Bacteria</taxon>
        <taxon>Bacillati</taxon>
        <taxon>Bacillota</taxon>
        <taxon>Bacilli</taxon>
        <taxon>Lactobacillales</taxon>
        <taxon>Lactobacillaceae</taxon>
        <taxon>Weissella</taxon>
    </lineage>
</organism>
<accession>A0A0D1LHJ7</accession>
<dbReference type="PATRIC" id="fig|137591.24.peg.2297"/>
<sequence length="75" mass="7770">MGLFGGDDFKLPMTVSEVPAGLEQIQIVSGLGMSVEGALKDLAKAADKIGADEVVNVRVTATENNFAAYGDAVKK</sequence>
<dbReference type="RefSeq" id="WP_043941999.1">
    <property type="nucleotide sequence ID" value="NZ_JWHT01000072.1"/>
</dbReference>
<dbReference type="SUPFAM" id="SSF117782">
    <property type="entry name" value="YbjQ-like"/>
    <property type="match status" value="1"/>
</dbReference>
<dbReference type="Gene3D" id="3.30.110.70">
    <property type="entry name" value="Hypothetical protein apc22750. Chain B"/>
    <property type="match status" value="1"/>
</dbReference>
<gene>
    <name evidence="1" type="ORF">ab3b_02344</name>
</gene>
<dbReference type="Proteomes" id="UP000032289">
    <property type="component" value="Unassembled WGS sequence"/>
</dbReference>
<dbReference type="InterPro" id="IPR035439">
    <property type="entry name" value="UPF0145_dom_sf"/>
</dbReference>
<dbReference type="EMBL" id="JWHT01000072">
    <property type="protein sequence ID" value="KIU19930.1"/>
    <property type="molecule type" value="Genomic_DNA"/>
</dbReference>